<evidence type="ECO:0000256" key="4">
    <source>
        <dbReference type="ARBA" id="ARBA00020130"/>
    </source>
</evidence>
<dbReference type="CDD" id="cd04219">
    <property type="entry name" value="Plastocyanin"/>
    <property type="match status" value="1"/>
</dbReference>
<dbReference type="Pfam" id="PF00127">
    <property type="entry name" value="Copper-bind"/>
    <property type="match status" value="1"/>
</dbReference>
<dbReference type="GO" id="GO:0005507">
    <property type="term" value="F:copper ion binding"/>
    <property type="evidence" value="ECO:0007669"/>
    <property type="project" value="UniProtKB-UniRule"/>
</dbReference>
<dbReference type="PANTHER" id="PTHR34192">
    <property type="entry name" value="PLASTOCYANIN MAJOR ISOFORM, CHLOROPLASTIC-RELATED"/>
    <property type="match status" value="1"/>
</dbReference>
<dbReference type="OrthoDB" id="680163at2"/>
<evidence type="ECO:0000256" key="3">
    <source>
        <dbReference type="ARBA" id="ARBA00005338"/>
    </source>
</evidence>
<dbReference type="GO" id="GO:0009055">
    <property type="term" value="F:electron transfer activity"/>
    <property type="evidence" value="ECO:0007669"/>
    <property type="project" value="UniProtKB-UniRule"/>
</dbReference>
<evidence type="ECO:0000256" key="2">
    <source>
        <dbReference type="ARBA" id="ARBA00004526"/>
    </source>
</evidence>
<comment type="function">
    <text evidence="1 11">Participates in electron transfer between P700 and the cytochrome b6-f complex in photosystem I.</text>
</comment>
<dbReference type="AlphaFoldDB" id="A0A166JNV0"/>
<dbReference type="RefSeq" id="WP_006196305.1">
    <property type="nucleotide sequence ID" value="NZ_CAWMRI010000124.1"/>
</dbReference>
<dbReference type="PRINTS" id="PR00156">
    <property type="entry name" value="COPPERBLUE"/>
</dbReference>
<comment type="cofactor">
    <cofactor evidence="12">
        <name>Cu(2+)</name>
        <dbReference type="ChEBI" id="CHEBI:29036"/>
    </cofactor>
    <text evidence="12">The crystal structure with reduced Cu(1+) has also been determined.</text>
</comment>
<organism evidence="14 15">
    <name type="scientific">Nodularia spumigena CENA596</name>
    <dbReference type="NCBI Taxonomy" id="1819295"/>
    <lineage>
        <taxon>Bacteria</taxon>
        <taxon>Bacillati</taxon>
        <taxon>Cyanobacteriota</taxon>
        <taxon>Cyanophyceae</taxon>
        <taxon>Nostocales</taxon>
        <taxon>Nodulariaceae</taxon>
        <taxon>Nodularia</taxon>
    </lineage>
</organism>
<dbReference type="InterPro" id="IPR028871">
    <property type="entry name" value="BlueCu_1_BS"/>
</dbReference>
<feature type="signal peptide" evidence="11">
    <location>
        <begin position="1"/>
        <end position="34"/>
    </location>
</feature>
<feature type="binding site" evidence="11 12">
    <location>
        <position position="131"/>
    </location>
    <ligand>
        <name>Cu cation</name>
        <dbReference type="ChEBI" id="CHEBI:23378"/>
    </ligand>
</feature>
<keyword evidence="8 11" id="KW-0186">Copper</keyword>
<keyword evidence="10 11" id="KW-0472">Membrane</keyword>
<dbReference type="InterPro" id="IPR001235">
    <property type="entry name" value="Copper_blue_Plastocyanin"/>
</dbReference>
<gene>
    <name evidence="11" type="primary">petE</name>
    <name evidence="14" type="ORF">A2T98_10225</name>
</gene>
<evidence type="ECO:0000256" key="6">
    <source>
        <dbReference type="ARBA" id="ARBA00022723"/>
    </source>
</evidence>
<dbReference type="PROSITE" id="PS00196">
    <property type="entry name" value="COPPER_BLUE"/>
    <property type="match status" value="1"/>
</dbReference>
<evidence type="ECO:0000259" key="13">
    <source>
        <dbReference type="Pfam" id="PF00127"/>
    </source>
</evidence>
<evidence type="ECO:0000256" key="1">
    <source>
        <dbReference type="ARBA" id="ARBA00002820"/>
    </source>
</evidence>
<keyword evidence="9 11" id="KW-0793">Thylakoid</keyword>
<protein>
    <recommendedName>
        <fullName evidence="4 11">Plastocyanin</fullName>
    </recommendedName>
</protein>
<feature type="binding site" evidence="11 12">
    <location>
        <position position="123"/>
    </location>
    <ligand>
        <name>Cu cation</name>
        <dbReference type="ChEBI" id="CHEBI:23378"/>
    </ligand>
</feature>
<accession>A0A166JNV0</accession>
<evidence type="ECO:0000256" key="12">
    <source>
        <dbReference type="PIRSR" id="PIRSR602387-1"/>
    </source>
</evidence>
<keyword evidence="5 11" id="KW-0813">Transport</keyword>
<evidence type="ECO:0000256" key="8">
    <source>
        <dbReference type="ARBA" id="ARBA00023008"/>
    </source>
</evidence>
<sequence precursor="true">MKLFAASWRRLTLSVLTVLLVVSSFVVFTPSASAETFQVKLGTDKGLLAFEPKKLTVKPGDTIEWVNNKVPPHNVVFDKALNPAKSADLAKSLSHKQLLMSPGQKQTTTIPADAPAGEYTFYCEPHRGAGMVGKLIVEG</sequence>
<keyword evidence="7 11" id="KW-0249">Electron transport</keyword>
<dbReference type="InterPro" id="IPR023511">
    <property type="entry name" value="Plastocyanin_cyanobac"/>
</dbReference>
<evidence type="ECO:0000256" key="5">
    <source>
        <dbReference type="ARBA" id="ARBA00022448"/>
    </source>
</evidence>
<feature type="domain" description="Blue (type 1) copper" evidence="13">
    <location>
        <begin position="38"/>
        <end position="138"/>
    </location>
</feature>
<dbReference type="InterPro" id="IPR002387">
    <property type="entry name" value="Plastocyanin"/>
</dbReference>
<evidence type="ECO:0000256" key="9">
    <source>
        <dbReference type="ARBA" id="ARBA00023078"/>
    </source>
</evidence>
<evidence type="ECO:0000256" key="10">
    <source>
        <dbReference type="ARBA" id="ARBA00023136"/>
    </source>
</evidence>
<feature type="binding site" evidence="11 12">
    <location>
        <position position="126"/>
    </location>
    <ligand>
        <name>Cu cation</name>
        <dbReference type="ChEBI" id="CHEBI:23378"/>
    </ligand>
</feature>
<reference evidence="14 15" key="1">
    <citation type="submission" date="2016-04" db="EMBL/GenBank/DDBJ databases">
        <title>Draft Genome Assembly of the Bloom-forming Cyanobacterium Nodularia spumigena Strain CENA596 in Shrimp Production Ponds.</title>
        <authorList>
            <person name="Popin R.V."/>
            <person name="Rigonato J."/>
            <person name="Abreu V.A."/>
            <person name="Andreote A.P."/>
            <person name="Silveira S.B."/>
            <person name="Odebrecht C."/>
            <person name="Fiore M.F."/>
        </authorList>
    </citation>
    <scope>NUCLEOTIDE SEQUENCE [LARGE SCALE GENOMIC DNA]</scope>
    <source>
        <strain evidence="14 15">CENA596</strain>
    </source>
</reference>
<comment type="subcellular location">
    <subcellularLocation>
        <location evidence="2 11">Cellular thylakoid membrane</location>
        <topology evidence="2 11">Peripheral membrane protein</topology>
        <orientation evidence="2 11">Lumenal side</orientation>
    </subcellularLocation>
</comment>
<dbReference type="PRINTS" id="PR00157">
    <property type="entry name" value="PLASTOCYANIN"/>
</dbReference>
<keyword evidence="11" id="KW-0732">Signal</keyword>
<name>A0A166JNV0_NODSP</name>
<evidence type="ECO:0000313" key="14">
    <source>
        <dbReference type="EMBL" id="KZL49946.1"/>
    </source>
</evidence>
<dbReference type="InterPro" id="IPR000923">
    <property type="entry name" value="BlueCu_1"/>
</dbReference>
<dbReference type="Gene3D" id="2.60.40.420">
    <property type="entry name" value="Cupredoxins - blue copper proteins"/>
    <property type="match status" value="1"/>
</dbReference>
<dbReference type="EMBL" id="LWAJ01000124">
    <property type="protein sequence ID" value="KZL49946.1"/>
    <property type="molecule type" value="Genomic_DNA"/>
</dbReference>
<keyword evidence="6 11" id="KW-0479">Metal-binding</keyword>
<dbReference type="GeneID" id="78015657"/>
<evidence type="ECO:0000256" key="11">
    <source>
        <dbReference type="HAMAP-Rule" id="MF_00566"/>
    </source>
</evidence>
<comment type="caution">
    <text evidence="14">The sequence shown here is derived from an EMBL/GenBank/DDBJ whole genome shotgun (WGS) entry which is preliminary data.</text>
</comment>
<dbReference type="Proteomes" id="UP000076555">
    <property type="component" value="Unassembled WGS sequence"/>
</dbReference>
<dbReference type="GO" id="GO:0031676">
    <property type="term" value="C:plasma membrane-derived thylakoid membrane"/>
    <property type="evidence" value="ECO:0007669"/>
    <property type="project" value="UniProtKB-SubCell"/>
</dbReference>
<feature type="binding site" evidence="11 12">
    <location>
        <position position="73"/>
    </location>
    <ligand>
        <name>Cu cation</name>
        <dbReference type="ChEBI" id="CHEBI:23378"/>
    </ligand>
</feature>
<dbReference type="NCBIfam" id="TIGR02656">
    <property type="entry name" value="cyanin_plasto"/>
    <property type="match status" value="1"/>
</dbReference>
<comment type="similarity">
    <text evidence="3 11">Belongs to the plastocyanin family.</text>
</comment>
<proteinExistence type="inferred from homology"/>
<evidence type="ECO:0000256" key="7">
    <source>
        <dbReference type="ARBA" id="ARBA00022982"/>
    </source>
</evidence>
<feature type="chain" id="PRO_5009001288" description="Plastocyanin" evidence="11">
    <location>
        <begin position="35"/>
        <end position="139"/>
    </location>
</feature>
<dbReference type="InterPro" id="IPR008972">
    <property type="entry name" value="Cupredoxin"/>
</dbReference>
<dbReference type="SUPFAM" id="SSF49503">
    <property type="entry name" value="Cupredoxins"/>
    <property type="match status" value="1"/>
</dbReference>
<dbReference type="HAMAP" id="MF_00566">
    <property type="entry name" value="Cytb6_f_plastocyanin"/>
    <property type="match status" value="1"/>
</dbReference>
<evidence type="ECO:0000313" key="15">
    <source>
        <dbReference type="Proteomes" id="UP000076555"/>
    </source>
</evidence>
<dbReference type="PANTHER" id="PTHR34192:SF10">
    <property type="entry name" value="PLASTOCYANIN MAJOR ISOFORM, CHLOROPLASTIC-RELATED"/>
    <property type="match status" value="1"/>
</dbReference>